<dbReference type="Gene3D" id="1.10.10.10">
    <property type="entry name" value="Winged helix-like DNA-binding domain superfamily/Winged helix DNA-binding domain"/>
    <property type="match status" value="1"/>
</dbReference>
<dbReference type="GO" id="GO:0003700">
    <property type="term" value="F:DNA-binding transcription factor activity"/>
    <property type="evidence" value="ECO:0007669"/>
    <property type="project" value="InterPro"/>
</dbReference>
<dbReference type="InterPro" id="IPR005119">
    <property type="entry name" value="LysR_subst-bd"/>
</dbReference>
<dbReference type="AlphaFoldDB" id="A0A0A1YIK1"/>
<name>A0A0A1YIK1_9PSED</name>
<dbReference type="PANTHER" id="PTHR30579">
    <property type="entry name" value="TRANSCRIPTIONAL REGULATOR"/>
    <property type="match status" value="1"/>
</dbReference>
<proteinExistence type="inferred from homology"/>
<dbReference type="Proteomes" id="UP000030063">
    <property type="component" value="Unassembled WGS sequence"/>
</dbReference>
<dbReference type="STRING" id="1395571.TMS3_0115040"/>
<dbReference type="Pfam" id="PF03466">
    <property type="entry name" value="LysR_substrate"/>
    <property type="match status" value="1"/>
</dbReference>
<keyword evidence="2" id="KW-0805">Transcription regulation</keyword>
<dbReference type="RefSeq" id="WP_025166028.1">
    <property type="nucleotide sequence ID" value="NZ_AWSQ01000004.1"/>
</dbReference>
<evidence type="ECO:0000313" key="7">
    <source>
        <dbReference type="Proteomes" id="UP000030063"/>
    </source>
</evidence>
<protein>
    <recommendedName>
        <fullName evidence="5">HTH lysR-type domain-containing protein</fullName>
    </recommendedName>
</protein>
<keyword evidence="4" id="KW-0804">Transcription</keyword>
<evidence type="ECO:0000256" key="4">
    <source>
        <dbReference type="ARBA" id="ARBA00023163"/>
    </source>
</evidence>
<evidence type="ECO:0000313" key="6">
    <source>
        <dbReference type="EMBL" id="KFX68803.1"/>
    </source>
</evidence>
<keyword evidence="7" id="KW-1185">Reference proteome</keyword>
<dbReference type="Gene3D" id="3.40.190.10">
    <property type="entry name" value="Periplasmic binding protein-like II"/>
    <property type="match status" value="1"/>
</dbReference>
<sequence length="292" mass="32869">MNINHMKAFLEVAKSGGFQLAADRLHITQSTVSARIKVLETQLGRQLFVRKREGCELTVAGRHFHRFAYAAVRAWEQARQEVALPEELNAVVTLGVQMNHWERIAPAWVETMQERAADVGTRVVADYSENLLADLSDGLIDLAMTYIPRQQAGLACELLMEDTLVLVSTTARKVTKHWQPDYVFVDWGAEFRAAHSLAYPETRAPRLSVGLSMIGLDYILKHGGSGYFSERTVEPLLEAGRLHLIEKAPTFQRPVYLLHPKEPIDAELLDLAKGALKDVVAIDMRQERKQTQ</sequence>
<dbReference type="PANTHER" id="PTHR30579:SF8">
    <property type="entry name" value="HTH-TYPE TRANSCRIPTIONAL REGULATOR HDFR"/>
    <property type="match status" value="1"/>
</dbReference>
<evidence type="ECO:0000256" key="1">
    <source>
        <dbReference type="ARBA" id="ARBA00009437"/>
    </source>
</evidence>
<dbReference type="EMBL" id="AWSQ01000004">
    <property type="protein sequence ID" value="KFX68803.1"/>
    <property type="molecule type" value="Genomic_DNA"/>
</dbReference>
<dbReference type="InterPro" id="IPR000847">
    <property type="entry name" value="LysR_HTH_N"/>
</dbReference>
<dbReference type="PRINTS" id="PR00039">
    <property type="entry name" value="HTHLYSR"/>
</dbReference>
<dbReference type="OrthoDB" id="9803735at2"/>
<evidence type="ECO:0000256" key="2">
    <source>
        <dbReference type="ARBA" id="ARBA00023015"/>
    </source>
</evidence>
<evidence type="ECO:0000256" key="3">
    <source>
        <dbReference type="ARBA" id="ARBA00023125"/>
    </source>
</evidence>
<dbReference type="InterPro" id="IPR050176">
    <property type="entry name" value="LTTR"/>
</dbReference>
<dbReference type="InterPro" id="IPR036388">
    <property type="entry name" value="WH-like_DNA-bd_sf"/>
</dbReference>
<dbReference type="InterPro" id="IPR036390">
    <property type="entry name" value="WH_DNA-bd_sf"/>
</dbReference>
<dbReference type="SUPFAM" id="SSF53850">
    <property type="entry name" value="Periplasmic binding protein-like II"/>
    <property type="match status" value="1"/>
</dbReference>
<dbReference type="Pfam" id="PF00126">
    <property type="entry name" value="HTH_1"/>
    <property type="match status" value="1"/>
</dbReference>
<keyword evidence="3" id="KW-0238">DNA-binding</keyword>
<comment type="caution">
    <text evidence="6">The sequence shown here is derived from an EMBL/GenBank/DDBJ whole genome shotgun (WGS) entry which is preliminary data.</text>
</comment>
<reference evidence="6 7" key="1">
    <citation type="journal article" date="2014" name="Genome Announc.">
        <title>Draft Genome Sequence of Petroleum Oil-Degrading Marine Bacterium Pseudomonas taeanensis Strain MS-3, Isolated from a Crude Oil-Contaminated Seashore.</title>
        <authorList>
            <person name="Lee S.Y."/>
            <person name="Kim S.H."/>
            <person name="Lee D.G."/>
            <person name="Shin S."/>
            <person name="Yun S.H."/>
            <person name="Choi C.W."/>
            <person name="Chung Y.H."/>
            <person name="Choi J.S."/>
            <person name="Kahng H.Y."/>
            <person name="Kim S.I."/>
        </authorList>
    </citation>
    <scope>NUCLEOTIDE SEQUENCE [LARGE SCALE GENOMIC DNA]</scope>
    <source>
        <strain evidence="6 7">MS-3</strain>
    </source>
</reference>
<organism evidence="6 7">
    <name type="scientific">Pseudomonas taeanensis MS-3</name>
    <dbReference type="NCBI Taxonomy" id="1395571"/>
    <lineage>
        <taxon>Bacteria</taxon>
        <taxon>Pseudomonadati</taxon>
        <taxon>Pseudomonadota</taxon>
        <taxon>Gammaproteobacteria</taxon>
        <taxon>Pseudomonadales</taxon>
        <taxon>Pseudomonadaceae</taxon>
        <taxon>Pseudomonas</taxon>
    </lineage>
</organism>
<evidence type="ECO:0000259" key="5">
    <source>
        <dbReference type="PROSITE" id="PS50931"/>
    </source>
</evidence>
<comment type="similarity">
    <text evidence="1">Belongs to the LysR transcriptional regulatory family.</text>
</comment>
<dbReference type="FunFam" id="1.10.10.10:FF:000001">
    <property type="entry name" value="LysR family transcriptional regulator"/>
    <property type="match status" value="1"/>
</dbReference>
<feature type="domain" description="HTH lysR-type" evidence="5">
    <location>
        <begin position="1"/>
        <end position="58"/>
    </location>
</feature>
<dbReference type="PROSITE" id="PS50931">
    <property type="entry name" value="HTH_LYSR"/>
    <property type="match status" value="1"/>
</dbReference>
<accession>A0A0A1YIK1</accession>
<dbReference type="SUPFAM" id="SSF46785">
    <property type="entry name" value="Winged helix' DNA-binding domain"/>
    <property type="match status" value="1"/>
</dbReference>
<gene>
    <name evidence="6" type="ORF">TMS3_0115040</name>
</gene>
<dbReference type="eggNOG" id="COG0583">
    <property type="taxonomic scope" value="Bacteria"/>
</dbReference>
<dbReference type="GO" id="GO:0003677">
    <property type="term" value="F:DNA binding"/>
    <property type="evidence" value="ECO:0007669"/>
    <property type="project" value="UniProtKB-KW"/>
</dbReference>